<dbReference type="EMBL" id="MFBA01000054">
    <property type="protein sequence ID" value="OGD84637.1"/>
    <property type="molecule type" value="Genomic_DNA"/>
</dbReference>
<evidence type="ECO:0000313" key="2">
    <source>
        <dbReference type="EMBL" id="OGD84637.1"/>
    </source>
</evidence>
<gene>
    <name evidence="2" type="ORF">A2696_03800</name>
</gene>
<dbReference type="Proteomes" id="UP000177069">
    <property type="component" value="Unassembled WGS sequence"/>
</dbReference>
<proteinExistence type="predicted"/>
<protein>
    <recommendedName>
        <fullName evidence="4">DUF4352 domain-containing protein</fullName>
    </recommendedName>
</protein>
<keyword evidence="1" id="KW-0472">Membrane</keyword>
<reference evidence="2 3" key="1">
    <citation type="journal article" date="2016" name="Nat. Commun.">
        <title>Thousands of microbial genomes shed light on interconnected biogeochemical processes in an aquifer system.</title>
        <authorList>
            <person name="Anantharaman K."/>
            <person name="Brown C.T."/>
            <person name="Hug L.A."/>
            <person name="Sharon I."/>
            <person name="Castelle C.J."/>
            <person name="Probst A.J."/>
            <person name="Thomas B.C."/>
            <person name="Singh A."/>
            <person name="Wilkins M.J."/>
            <person name="Karaoz U."/>
            <person name="Brodie E.L."/>
            <person name="Williams K.H."/>
            <person name="Hubbard S.S."/>
            <person name="Banfield J.F."/>
        </authorList>
    </citation>
    <scope>NUCLEOTIDE SEQUENCE [LARGE SCALE GENOMIC DNA]</scope>
</reference>
<dbReference type="AlphaFoldDB" id="A0A1F5FYE5"/>
<comment type="caution">
    <text evidence="2">The sequence shown here is derived from an EMBL/GenBank/DDBJ whole genome shotgun (WGS) entry which is preliminary data.</text>
</comment>
<evidence type="ECO:0008006" key="4">
    <source>
        <dbReference type="Google" id="ProtNLM"/>
    </source>
</evidence>
<feature type="transmembrane region" description="Helical" evidence="1">
    <location>
        <begin position="6"/>
        <end position="26"/>
    </location>
</feature>
<evidence type="ECO:0000256" key="1">
    <source>
        <dbReference type="SAM" id="Phobius"/>
    </source>
</evidence>
<organism evidence="2 3">
    <name type="scientific">Candidatus Curtissbacteria bacterium RIFCSPHIGHO2_01_FULL_41_13</name>
    <dbReference type="NCBI Taxonomy" id="1797745"/>
    <lineage>
        <taxon>Bacteria</taxon>
        <taxon>Candidatus Curtissiibacteriota</taxon>
    </lineage>
</organism>
<accession>A0A1F5FYE5</accession>
<name>A0A1F5FYE5_9BACT</name>
<keyword evidence="1" id="KW-0812">Transmembrane</keyword>
<keyword evidence="1" id="KW-1133">Transmembrane helix</keyword>
<evidence type="ECO:0000313" key="3">
    <source>
        <dbReference type="Proteomes" id="UP000177069"/>
    </source>
</evidence>
<sequence>MRLPIRQIVILLSLIVTGGILLSIFFPKDSFLRKKNDLANNSTPSLGLISLLPQINSEGPVTVKVSPRDFSQSATSWDFEILLDTHSQNLEDPGLTNNSVLLDDKGNQLSPIYWEDIPADEVEPPQEHHRQGVLKFKPISPRPKSIELRINRVGDVSGRSFKWELR</sequence>